<gene>
    <name evidence="4" type="ORF">S01H1_29473</name>
</gene>
<feature type="non-terminal residue" evidence="4">
    <location>
        <position position="1"/>
    </location>
</feature>
<dbReference type="GO" id="GO:0043171">
    <property type="term" value="P:peptide catabolic process"/>
    <property type="evidence" value="ECO:0007669"/>
    <property type="project" value="TreeGrafter"/>
</dbReference>
<comment type="similarity">
    <text evidence="1">Belongs to the peptidase M1 family.</text>
</comment>
<dbReference type="InterPro" id="IPR024571">
    <property type="entry name" value="ERAP1-like_C_dom"/>
</dbReference>
<dbReference type="InterPro" id="IPR027268">
    <property type="entry name" value="Peptidase_M4/M1_CTD_sf"/>
</dbReference>
<dbReference type="AlphaFoldDB" id="X0TB65"/>
<evidence type="ECO:0000259" key="2">
    <source>
        <dbReference type="Pfam" id="PF01433"/>
    </source>
</evidence>
<dbReference type="SUPFAM" id="SSF55486">
    <property type="entry name" value="Metalloproteases ('zincins'), catalytic domain"/>
    <property type="match status" value="1"/>
</dbReference>
<protein>
    <recommendedName>
        <fullName evidence="5">Peptidase M1 membrane alanine aminopeptidase domain-containing protein</fullName>
    </recommendedName>
</protein>
<dbReference type="GO" id="GO:0006508">
    <property type="term" value="P:proteolysis"/>
    <property type="evidence" value="ECO:0007669"/>
    <property type="project" value="TreeGrafter"/>
</dbReference>
<dbReference type="Gene3D" id="1.10.390.10">
    <property type="entry name" value="Neutral Protease Domain 2"/>
    <property type="match status" value="1"/>
</dbReference>
<evidence type="ECO:0000256" key="1">
    <source>
        <dbReference type="ARBA" id="ARBA00010136"/>
    </source>
</evidence>
<feature type="non-terminal residue" evidence="4">
    <location>
        <position position="277"/>
    </location>
</feature>
<reference evidence="4" key="1">
    <citation type="journal article" date="2014" name="Front. Microbiol.">
        <title>High frequency of phylogenetically diverse reductive dehalogenase-homologous genes in deep subseafloor sedimentary metagenomes.</title>
        <authorList>
            <person name="Kawai M."/>
            <person name="Futagami T."/>
            <person name="Toyoda A."/>
            <person name="Takaki Y."/>
            <person name="Nishi S."/>
            <person name="Hori S."/>
            <person name="Arai W."/>
            <person name="Tsubouchi T."/>
            <person name="Morono Y."/>
            <person name="Uchiyama I."/>
            <person name="Ito T."/>
            <person name="Fujiyama A."/>
            <person name="Inagaki F."/>
            <person name="Takami H."/>
        </authorList>
    </citation>
    <scope>NUCLEOTIDE SEQUENCE</scope>
    <source>
        <strain evidence="4">Expedition CK06-06</strain>
    </source>
</reference>
<dbReference type="GO" id="GO:0005615">
    <property type="term" value="C:extracellular space"/>
    <property type="evidence" value="ECO:0007669"/>
    <property type="project" value="TreeGrafter"/>
</dbReference>
<dbReference type="InterPro" id="IPR014782">
    <property type="entry name" value="Peptidase_M1_dom"/>
</dbReference>
<evidence type="ECO:0008006" key="5">
    <source>
        <dbReference type="Google" id="ProtNLM"/>
    </source>
</evidence>
<sequence>QWFGNLVTPSDWKYLWLNESFATYFGYGVVAHYYPEWDLWDQFLHGQTDTALARDALKETVPIEIPGGEHVVINASTAPIIYNKGGSILWQVAGYIGEDTFREGLRHYLRSHEYACASSRNLWEALEEGSEKPVTTMMESWIEQPGFPLVEVTRDANKLLLTQARFTYLPNESDQVWVVPVTVKVFYNRGDSKTITTLLDSKDMSIDIGGEAIAYKVNFGQAGFYRVRYHEKSDLWELGKRVLSKELPPVDRWGLQNDLYALVRRGDTSVDDYLDFL</sequence>
<dbReference type="PANTHER" id="PTHR11533:SF174">
    <property type="entry name" value="PUROMYCIN-SENSITIVE AMINOPEPTIDASE-RELATED"/>
    <property type="match status" value="1"/>
</dbReference>
<feature type="domain" description="Peptidase M1 membrane alanine aminopeptidase" evidence="2">
    <location>
        <begin position="1"/>
        <end position="141"/>
    </location>
</feature>
<name>X0TB65_9ZZZZ</name>
<dbReference type="GO" id="GO:0016020">
    <property type="term" value="C:membrane"/>
    <property type="evidence" value="ECO:0007669"/>
    <property type="project" value="TreeGrafter"/>
</dbReference>
<dbReference type="Pfam" id="PF11838">
    <property type="entry name" value="ERAP1_C"/>
    <property type="match status" value="1"/>
</dbReference>
<dbReference type="GO" id="GO:0042277">
    <property type="term" value="F:peptide binding"/>
    <property type="evidence" value="ECO:0007669"/>
    <property type="project" value="TreeGrafter"/>
</dbReference>
<accession>X0TB65</accession>
<comment type="caution">
    <text evidence="4">The sequence shown here is derived from an EMBL/GenBank/DDBJ whole genome shotgun (WGS) entry which is preliminary data.</text>
</comment>
<dbReference type="Pfam" id="PF01433">
    <property type="entry name" value="Peptidase_M1"/>
    <property type="match status" value="1"/>
</dbReference>
<proteinExistence type="inferred from homology"/>
<dbReference type="Gene3D" id="2.60.40.1910">
    <property type="match status" value="1"/>
</dbReference>
<dbReference type="GO" id="GO:0005737">
    <property type="term" value="C:cytoplasm"/>
    <property type="evidence" value="ECO:0007669"/>
    <property type="project" value="TreeGrafter"/>
</dbReference>
<dbReference type="GO" id="GO:0070006">
    <property type="term" value="F:metalloaminopeptidase activity"/>
    <property type="evidence" value="ECO:0007669"/>
    <property type="project" value="TreeGrafter"/>
</dbReference>
<dbReference type="PANTHER" id="PTHR11533">
    <property type="entry name" value="PROTEASE M1 ZINC METALLOPROTEASE"/>
    <property type="match status" value="1"/>
</dbReference>
<dbReference type="InterPro" id="IPR050344">
    <property type="entry name" value="Peptidase_M1_aminopeptidases"/>
</dbReference>
<organism evidence="4">
    <name type="scientific">marine sediment metagenome</name>
    <dbReference type="NCBI Taxonomy" id="412755"/>
    <lineage>
        <taxon>unclassified sequences</taxon>
        <taxon>metagenomes</taxon>
        <taxon>ecological metagenomes</taxon>
    </lineage>
</organism>
<evidence type="ECO:0000313" key="4">
    <source>
        <dbReference type="EMBL" id="GAF90439.1"/>
    </source>
</evidence>
<feature type="domain" description="ERAP1-like C-terminal" evidence="3">
    <location>
        <begin position="215"/>
        <end position="277"/>
    </location>
</feature>
<evidence type="ECO:0000259" key="3">
    <source>
        <dbReference type="Pfam" id="PF11838"/>
    </source>
</evidence>
<dbReference type="GO" id="GO:0008270">
    <property type="term" value="F:zinc ion binding"/>
    <property type="evidence" value="ECO:0007669"/>
    <property type="project" value="InterPro"/>
</dbReference>
<dbReference type="EMBL" id="BARS01018074">
    <property type="protein sequence ID" value="GAF90439.1"/>
    <property type="molecule type" value="Genomic_DNA"/>
</dbReference>